<sequence length="226" mass="23723">MSDDTNQPDDSPNGTHSSPTDLPIVTTDDLAGASIPSERVGCIVLAAGTSSRFGDENKLLVEIEGEALVRRAATTALASPVDEVVVVVGHEALAVREALSGLDVGFVTNADYGRGQSTSVHAGVATARERDWDAVIFALGDMPHVDPDSIERLLKAYAADHGTILAAAYDRKRGNPALFDAAHFTALAAIEGDTGGRELLVGDDTALVETDDPGVVRDVDRRKDVH</sequence>
<evidence type="ECO:0000256" key="1">
    <source>
        <dbReference type="SAM" id="MobiDB-lite"/>
    </source>
</evidence>
<dbReference type="InterPro" id="IPR029044">
    <property type="entry name" value="Nucleotide-diphossugar_trans"/>
</dbReference>
<keyword evidence="4" id="KW-1185">Reference proteome</keyword>
<feature type="region of interest" description="Disordered" evidence="1">
    <location>
        <begin position="1"/>
        <end position="26"/>
    </location>
</feature>
<evidence type="ECO:0000259" key="2">
    <source>
        <dbReference type="Pfam" id="PF12804"/>
    </source>
</evidence>
<dbReference type="InterPro" id="IPR025877">
    <property type="entry name" value="MobA-like_NTP_Trfase"/>
</dbReference>
<dbReference type="PATRIC" id="fig|1227456.3.peg.3189"/>
<accession>M0N041</accession>
<name>M0N041_9EURY</name>
<evidence type="ECO:0000313" key="4">
    <source>
        <dbReference type="Proteomes" id="UP000011625"/>
    </source>
</evidence>
<proteinExistence type="predicted"/>
<reference evidence="3 4" key="1">
    <citation type="journal article" date="2014" name="PLoS Genet.">
        <title>Phylogenetically driven sequencing of extremely halophilic archaea reveals strategies for static and dynamic osmo-response.</title>
        <authorList>
            <person name="Becker E.A."/>
            <person name="Seitzer P.M."/>
            <person name="Tritt A."/>
            <person name="Larsen D."/>
            <person name="Krusor M."/>
            <person name="Yao A.I."/>
            <person name="Wu D."/>
            <person name="Madern D."/>
            <person name="Eisen J.A."/>
            <person name="Darling A.E."/>
            <person name="Facciotti M.T."/>
        </authorList>
    </citation>
    <scope>NUCLEOTIDE SEQUENCE [LARGE SCALE GENOMIC DNA]</scope>
    <source>
        <strain evidence="3 4">DSM 8989</strain>
    </source>
</reference>
<dbReference type="PANTHER" id="PTHR43777">
    <property type="entry name" value="MOLYBDENUM COFACTOR CYTIDYLYLTRANSFERASE"/>
    <property type="match status" value="1"/>
</dbReference>
<protein>
    <submittedName>
        <fullName evidence="3">Molybdopterin-guanine dinucleotide biosynthesis protein A</fullName>
    </submittedName>
</protein>
<dbReference type="Proteomes" id="UP000011625">
    <property type="component" value="Unassembled WGS sequence"/>
</dbReference>
<feature type="compositionally biased region" description="Polar residues" evidence="1">
    <location>
        <begin position="8"/>
        <end position="20"/>
    </location>
</feature>
<dbReference type="PANTHER" id="PTHR43777:SF1">
    <property type="entry name" value="MOLYBDENUM COFACTOR CYTIDYLYLTRANSFERASE"/>
    <property type="match status" value="1"/>
</dbReference>
<dbReference type="Gene3D" id="3.90.550.10">
    <property type="entry name" value="Spore Coat Polysaccharide Biosynthesis Protein SpsA, Chain A"/>
    <property type="match status" value="1"/>
</dbReference>
<dbReference type="GO" id="GO:0016779">
    <property type="term" value="F:nucleotidyltransferase activity"/>
    <property type="evidence" value="ECO:0007669"/>
    <property type="project" value="UniProtKB-ARBA"/>
</dbReference>
<dbReference type="EMBL" id="AOME01000075">
    <property type="protein sequence ID" value="EMA50010.1"/>
    <property type="molecule type" value="Genomic_DNA"/>
</dbReference>
<dbReference type="STRING" id="1227456.C450_15710"/>
<comment type="caution">
    <text evidence="3">The sequence shown here is derived from an EMBL/GenBank/DDBJ whole genome shotgun (WGS) entry which is preliminary data.</text>
</comment>
<organism evidence="3 4">
    <name type="scientific">Halococcus salifodinae DSM 8989</name>
    <dbReference type="NCBI Taxonomy" id="1227456"/>
    <lineage>
        <taxon>Archaea</taxon>
        <taxon>Methanobacteriati</taxon>
        <taxon>Methanobacteriota</taxon>
        <taxon>Stenosarchaea group</taxon>
        <taxon>Halobacteria</taxon>
        <taxon>Halobacteriales</taxon>
        <taxon>Halococcaceae</taxon>
        <taxon>Halococcus</taxon>
    </lineage>
</organism>
<evidence type="ECO:0000313" key="3">
    <source>
        <dbReference type="EMBL" id="EMA50010.1"/>
    </source>
</evidence>
<dbReference type="CDD" id="cd04182">
    <property type="entry name" value="GT_2_like_f"/>
    <property type="match status" value="1"/>
</dbReference>
<gene>
    <name evidence="3" type="ORF">C450_15710</name>
</gene>
<dbReference type="OrthoDB" id="28434at2157"/>
<dbReference type="AlphaFoldDB" id="M0N041"/>
<dbReference type="SUPFAM" id="SSF53448">
    <property type="entry name" value="Nucleotide-diphospho-sugar transferases"/>
    <property type="match status" value="1"/>
</dbReference>
<dbReference type="Pfam" id="PF12804">
    <property type="entry name" value="NTP_transf_3"/>
    <property type="match status" value="1"/>
</dbReference>
<dbReference type="RefSeq" id="WP_005044928.1">
    <property type="nucleotide sequence ID" value="NZ_AOME01000075.1"/>
</dbReference>
<feature type="domain" description="MobA-like NTP transferase" evidence="2">
    <location>
        <begin position="42"/>
        <end position="200"/>
    </location>
</feature>